<dbReference type="InterPro" id="IPR029063">
    <property type="entry name" value="SAM-dependent_MTases_sf"/>
</dbReference>
<reference evidence="1 2" key="1">
    <citation type="journal article" date="2018" name="Sci. Rep.">
        <title>Comparative genomics provides insights into the lifestyle and reveals functional heterogeneity of dark septate endophytic fungi.</title>
        <authorList>
            <person name="Knapp D.G."/>
            <person name="Nemeth J.B."/>
            <person name="Barry K."/>
            <person name="Hainaut M."/>
            <person name="Henrissat B."/>
            <person name="Johnson J."/>
            <person name="Kuo A."/>
            <person name="Lim J.H.P."/>
            <person name="Lipzen A."/>
            <person name="Nolan M."/>
            <person name="Ohm R.A."/>
            <person name="Tamas L."/>
            <person name="Grigoriev I.V."/>
            <person name="Spatafora J.W."/>
            <person name="Nagy L.G."/>
            <person name="Kovacs G.M."/>
        </authorList>
    </citation>
    <scope>NUCLEOTIDE SEQUENCE [LARGE SCALE GENOMIC DNA]</scope>
    <source>
        <strain evidence="1 2">DSE2036</strain>
    </source>
</reference>
<keyword evidence="2" id="KW-1185">Reference proteome</keyword>
<evidence type="ECO:0000313" key="2">
    <source>
        <dbReference type="Proteomes" id="UP000244855"/>
    </source>
</evidence>
<accession>A0A2V1DH96</accession>
<gene>
    <name evidence="1" type="ORF">DM02DRAFT_616506</name>
</gene>
<proteinExistence type="predicted"/>
<dbReference type="SUPFAM" id="SSF53335">
    <property type="entry name" value="S-adenosyl-L-methionine-dependent methyltransferases"/>
    <property type="match status" value="1"/>
</dbReference>
<evidence type="ECO:0000313" key="1">
    <source>
        <dbReference type="EMBL" id="PVH97480.1"/>
    </source>
</evidence>
<organism evidence="1 2">
    <name type="scientific">Periconia macrospinosa</name>
    <dbReference type="NCBI Taxonomy" id="97972"/>
    <lineage>
        <taxon>Eukaryota</taxon>
        <taxon>Fungi</taxon>
        <taxon>Dikarya</taxon>
        <taxon>Ascomycota</taxon>
        <taxon>Pezizomycotina</taxon>
        <taxon>Dothideomycetes</taxon>
        <taxon>Pleosporomycetidae</taxon>
        <taxon>Pleosporales</taxon>
        <taxon>Massarineae</taxon>
        <taxon>Periconiaceae</taxon>
        <taxon>Periconia</taxon>
    </lineage>
</organism>
<dbReference type="InterPro" id="IPR019410">
    <property type="entry name" value="Methyltransf_16"/>
</dbReference>
<dbReference type="OrthoDB" id="433955at2759"/>
<sequence length="391" mass="42509">MTSPTCCVPPSSSLPPIRTLLTVPPSTIKAALHNLQALYCPLRLPTSLGKSRVSELAQADSGYASEDEVDSQSAAANAESTLTALRADEFEKAFAVRWLTSLIGRAEELDLDDEEERSQIVDDAAFVLGSFSDHAAGDEADESLTRDFSFPIHDKGIATSKTVDVQLNDAPLSDTDHTDVGLQSWGASIVFSSLMCEDPLRFGLTSLPPSANIIELGAGTGLVSLTLAKLLPTISNSAFHISATDYHPTVLQNLQRNIATNFPTQSQTSTVCPITTQLLDWSTPPPDLASTAHMLFAADVVYAPEHASWLRDCAAHLLLPDGIFWLIVTVRKVGKFEGIPDTAEAAFLNEEELPRKEGKRLRIVDRFVLDKKRGIGRGDENCYMVFKILWV</sequence>
<evidence type="ECO:0008006" key="3">
    <source>
        <dbReference type="Google" id="ProtNLM"/>
    </source>
</evidence>
<protein>
    <recommendedName>
        <fullName evidence="3">S-adenosyl-L-methionine-dependent methyltransferase</fullName>
    </recommendedName>
</protein>
<dbReference type="Gene3D" id="3.40.50.150">
    <property type="entry name" value="Vaccinia Virus protein VP39"/>
    <property type="match status" value="1"/>
</dbReference>
<dbReference type="STRING" id="97972.A0A2V1DH96"/>
<dbReference type="AlphaFoldDB" id="A0A2V1DH96"/>
<dbReference type="Proteomes" id="UP000244855">
    <property type="component" value="Unassembled WGS sequence"/>
</dbReference>
<dbReference type="GO" id="GO:0008757">
    <property type="term" value="F:S-adenosylmethionine-dependent methyltransferase activity"/>
    <property type="evidence" value="ECO:0007669"/>
    <property type="project" value="UniProtKB-ARBA"/>
</dbReference>
<dbReference type="PANTHER" id="PTHR14614">
    <property type="entry name" value="HEPATOCELLULAR CARCINOMA-ASSOCIATED ANTIGEN"/>
    <property type="match status" value="1"/>
</dbReference>
<dbReference type="Pfam" id="PF10294">
    <property type="entry name" value="Methyltransf_16"/>
    <property type="match status" value="1"/>
</dbReference>
<dbReference type="PANTHER" id="PTHR14614:SF147">
    <property type="entry name" value="S-ADENOSYLMETHIONINE-DEPENDENT METHYLTRANSFERASE OF THE SEVEN BETA-STRAND FAMILY"/>
    <property type="match status" value="1"/>
</dbReference>
<dbReference type="EMBL" id="KZ805435">
    <property type="protein sequence ID" value="PVH97480.1"/>
    <property type="molecule type" value="Genomic_DNA"/>
</dbReference>
<name>A0A2V1DH96_9PLEO</name>
<dbReference type="CDD" id="cd02440">
    <property type="entry name" value="AdoMet_MTases"/>
    <property type="match status" value="1"/>
</dbReference>